<name>A0A6B8MBB7_9HYPH</name>
<dbReference type="Pfam" id="PF25023">
    <property type="entry name" value="TEN_YD-shell"/>
    <property type="match status" value="1"/>
</dbReference>
<sequence>MEVYRITRLQVGYPGGPGGVLDRSYAWTGDMVDSIADNRFPGTTPPFTFAAQSQLFTYTPNNRLATAVGYYGSLGWTYDANGNRTSETANGVTSTYAYAPSSNRLLSITTGGAARAFTYDAAGDIVTDSRSGALGMTFQYDVEGRLSKAYKTNAPSDVSTYGYDAFDRLASRKTTSGGATTTTLYIHDIKNHIIAETDAAGTTLREYIWLDDLPVAVVDKVDTGNPILAYVHTDHLGRPALISSQNWDPLWYAIYSPFGATSYISNAAGFSGQDIRFPGQWFQLETGLAYNWRRHYDASIGRYLQPDPLGLQALIKDGANVYDYVRQDPNAKTDPEGLLSTSRPEAPASPIDTCARKKKSPNYWCQSVDCGAPHGGVFDPLCPDCQSKLLNGTPMLLENGQLLTPPASTNTEEE</sequence>
<dbReference type="InterPro" id="IPR022385">
    <property type="entry name" value="Rhs_assc_core"/>
</dbReference>
<dbReference type="NCBIfam" id="TIGR03696">
    <property type="entry name" value="Rhs_assc_core"/>
    <property type="match status" value="1"/>
</dbReference>
<dbReference type="EMBL" id="CP044331">
    <property type="protein sequence ID" value="QGM97940.1"/>
    <property type="molecule type" value="Genomic_DNA"/>
</dbReference>
<dbReference type="InterPro" id="IPR050708">
    <property type="entry name" value="T6SS_VgrG/RHS"/>
</dbReference>
<evidence type="ECO:0000313" key="5">
    <source>
        <dbReference type="Proteomes" id="UP000422569"/>
    </source>
</evidence>
<accession>A0A6B8MBB7</accession>
<proteinExistence type="predicted"/>
<dbReference type="InterPro" id="IPR056823">
    <property type="entry name" value="TEN-like_YD-shell"/>
</dbReference>
<organism evidence="4 5">
    <name type="scientific">Methylocystis parvus</name>
    <dbReference type="NCBI Taxonomy" id="134"/>
    <lineage>
        <taxon>Bacteria</taxon>
        <taxon>Pseudomonadati</taxon>
        <taxon>Pseudomonadota</taxon>
        <taxon>Alphaproteobacteria</taxon>
        <taxon>Hyphomicrobiales</taxon>
        <taxon>Methylocystaceae</taxon>
        <taxon>Methylocystis</taxon>
    </lineage>
</organism>
<dbReference type="Proteomes" id="UP000422569">
    <property type="component" value="Chromosome"/>
</dbReference>
<dbReference type="AlphaFoldDB" id="A0A6B8MBB7"/>
<gene>
    <name evidence="4" type="ORF">F7D14_10960</name>
</gene>
<protein>
    <recommendedName>
        <fullName evidence="3">Teneurin-like YD-shell domain-containing protein</fullName>
    </recommendedName>
</protein>
<evidence type="ECO:0000256" key="2">
    <source>
        <dbReference type="SAM" id="MobiDB-lite"/>
    </source>
</evidence>
<feature type="region of interest" description="Disordered" evidence="2">
    <location>
        <begin position="330"/>
        <end position="351"/>
    </location>
</feature>
<evidence type="ECO:0000313" key="4">
    <source>
        <dbReference type="EMBL" id="QGM97940.1"/>
    </source>
</evidence>
<keyword evidence="5" id="KW-1185">Reference proteome</keyword>
<evidence type="ECO:0000256" key="1">
    <source>
        <dbReference type="ARBA" id="ARBA00022737"/>
    </source>
</evidence>
<dbReference type="PANTHER" id="PTHR32305:SF15">
    <property type="entry name" value="PROTEIN RHSA-RELATED"/>
    <property type="match status" value="1"/>
</dbReference>
<dbReference type="KEGG" id="mpar:F7D14_10960"/>
<keyword evidence="1" id="KW-0677">Repeat</keyword>
<feature type="domain" description="Teneurin-like YD-shell" evidence="3">
    <location>
        <begin position="56"/>
        <end position="323"/>
    </location>
</feature>
<dbReference type="Gene3D" id="2.180.10.10">
    <property type="entry name" value="RHS repeat-associated core"/>
    <property type="match status" value="1"/>
</dbReference>
<dbReference type="RefSeq" id="WP_154419915.1">
    <property type="nucleotide sequence ID" value="NZ_CP044331.1"/>
</dbReference>
<reference evidence="4 5" key="1">
    <citation type="submission" date="2019-09" db="EMBL/GenBank/DDBJ databases">
        <title>Isolation and complete genome sequencing of Methylocystis species.</title>
        <authorList>
            <person name="Rumah B.L."/>
            <person name="Stead C.E."/>
            <person name="Stevens B.C."/>
            <person name="Minton N.P."/>
            <person name="Grosse-Honebrink A."/>
            <person name="Zhang Y."/>
        </authorList>
    </citation>
    <scope>NUCLEOTIDE SEQUENCE [LARGE SCALE GENOMIC DNA]</scope>
    <source>
        <strain evidence="4 5">BRCS2</strain>
    </source>
</reference>
<evidence type="ECO:0000259" key="3">
    <source>
        <dbReference type="Pfam" id="PF25023"/>
    </source>
</evidence>
<dbReference type="PANTHER" id="PTHR32305">
    <property type="match status" value="1"/>
</dbReference>